<dbReference type="AlphaFoldDB" id="A0ABC8TMG3"/>
<evidence type="ECO:0000313" key="4">
    <source>
        <dbReference type="EMBL" id="CAK9168134.1"/>
    </source>
</evidence>
<evidence type="ECO:0000259" key="3">
    <source>
        <dbReference type="Pfam" id="PF20160"/>
    </source>
</evidence>
<keyword evidence="5" id="KW-1185">Reference proteome</keyword>
<reference evidence="4 5" key="1">
    <citation type="submission" date="2024-02" db="EMBL/GenBank/DDBJ databases">
        <authorList>
            <person name="Vignale AGUSTIN F."/>
            <person name="Sosa J E."/>
            <person name="Modenutti C."/>
        </authorList>
    </citation>
    <scope>NUCLEOTIDE SEQUENCE [LARGE SCALE GENOMIC DNA]</scope>
</reference>
<keyword evidence="2" id="KW-0677">Repeat</keyword>
<evidence type="ECO:0000256" key="2">
    <source>
        <dbReference type="ARBA" id="ARBA00022737"/>
    </source>
</evidence>
<organism evidence="4 5">
    <name type="scientific">Ilex paraguariensis</name>
    <name type="common">yerba mate</name>
    <dbReference type="NCBI Taxonomy" id="185542"/>
    <lineage>
        <taxon>Eukaryota</taxon>
        <taxon>Viridiplantae</taxon>
        <taxon>Streptophyta</taxon>
        <taxon>Embryophyta</taxon>
        <taxon>Tracheophyta</taxon>
        <taxon>Spermatophyta</taxon>
        <taxon>Magnoliopsida</taxon>
        <taxon>eudicotyledons</taxon>
        <taxon>Gunneridae</taxon>
        <taxon>Pentapetalae</taxon>
        <taxon>asterids</taxon>
        <taxon>campanulids</taxon>
        <taxon>Aquifoliales</taxon>
        <taxon>Aquifoliaceae</taxon>
        <taxon>Ilex</taxon>
    </lineage>
</organism>
<protein>
    <recommendedName>
        <fullName evidence="3">C-JID domain-containing protein</fullName>
    </recommendedName>
</protein>
<dbReference type="EMBL" id="CAUOFW020005013">
    <property type="protein sequence ID" value="CAK9168134.1"/>
    <property type="molecule type" value="Genomic_DNA"/>
</dbReference>
<accession>A0ABC8TMG3</accession>
<feature type="domain" description="C-JID" evidence="3">
    <location>
        <begin position="162"/>
        <end position="290"/>
    </location>
</feature>
<sequence length="310" mass="36235">MHCNLYDDDFPQDFSKLSNLKYLFLGGNPISRVPDCIKDLKNMKKVNLSECPRLQHLQWPSVAVDELNVTDCRSLKTITRLSLWDSARRIEDFDCPSLCEFEYDFKMEDVGKVDLQVINNIGFFNLDSMANVDLRIINRHASGRMKCPAQIMWDNYMFNTYFPGREVPHWFSYKITGSTISFTLPSFPFLKVKALNLCLVYKIPGIDIDDQLPAPICVRLSNKSKCLDWTYTPRCYGVPEADEDMVWLFHWHWGWPIPFEEGDEVHASFDIEIDGEIKECGVHVLHYEEEEEVFNCYKTLSTFWDSNSMR</sequence>
<name>A0ABC8TMG3_9AQUA</name>
<dbReference type="Proteomes" id="UP001642360">
    <property type="component" value="Unassembled WGS sequence"/>
</dbReference>
<dbReference type="InterPro" id="IPR032675">
    <property type="entry name" value="LRR_dom_sf"/>
</dbReference>
<evidence type="ECO:0000313" key="5">
    <source>
        <dbReference type="Proteomes" id="UP001642360"/>
    </source>
</evidence>
<dbReference type="Pfam" id="PF20160">
    <property type="entry name" value="C-JID"/>
    <property type="match status" value="1"/>
</dbReference>
<keyword evidence="1" id="KW-0433">Leucine-rich repeat</keyword>
<gene>
    <name evidence="4" type="ORF">ILEXP_LOCUS37467</name>
</gene>
<dbReference type="InterPro" id="IPR045344">
    <property type="entry name" value="C-JID"/>
</dbReference>
<proteinExistence type="predicted"/>
<dbReference type="SUPFAM" id="SSF52047">
    <property type="entry name" value="RNI-like"/>
    <property type="match status" value="1"/>
</dbReference>
<dbReference type="Gene3D" id="3.80.10.10">
    <property type="entry name" value="Ribonuclease Inhibitor"/>
    <property type="match status" value="1"/>
</dbReference>
<evidence type="ECO:0000256" key="1">
    <source>
        <dbReference type="ARBA" id="ARBA00022614"/>
    </source>
</evidence>
<comment type="caution">
    <text evidence="4">The sequence shown here is derived from an EMBL/GenBank/DDBJ whole genome shotgun (WGS) entry which is preliminary data.</text>
</comment>